<sequence length="987" mass="110405">MVKEQPNRDLVASLGVDSAFLQLQQENFRKARLTMKQTSVVAFFETQETPTVQNRMATTSLQWKESELQELIQNALASCADPLCILVDALDEAGKQTAVDLVKWFGRLTKVPNIRIIFSCRYYPILPTISKLAISMEDENAEDIDRIVGTELRSEFNENEAQILENDIIQKANGMFQWATLVTNSVVETYRETGQSLDALRDMIGRLPPDLHALYDSLLGTLQGSEKNQAIKLLNWILFAVAHLELHDLQHALVIDTNTTAGSVSEIPKSPLFVDVSRAVKTLSRGLAEVKGHDDRVTVQFIHQSVLDYLKADGLAKLIGVGKRSEAFGYAHFQLSRSCIRYLMMEDLVDAINDLEHDPDTGMKRLLEEFPLAGYARCFWVFHTIIAEIYEYDQQDLLEILPWIREDKIPFHFTVGRGHINDDNEIYSLIVEGRLKSDALPAKRKNGPPDIQDTNYFNLINAWDNCFLFRDRKPFNLFALAGIRCVWKQLLAEFEEDDRTLHRGVPQDFPGTLEVSCCDPGLEHGSPPQVRGFEEPSPLLCLLLGNLDIKLEEIPGRLIDACINDWYHVTPLFCAVAMERGDLVGAFINAGASIDPSCDDFTGYSLSAYENAIVVENVGIIRQMIDAYGKGPPTDHAESALHFAIHEGKNVAITMLIEHCSNRYTAEEFINFWSDEHKETPLLAALRKRNLKVCQKLIGAGADVETSGDGRSLLLHCVQQGFAGGVSLLLENGADPNRGWPMPLMEAMSRSDKDVIKLLLEDPRTDPNRTDTKALAAIMRMLLEAYERGHNEAGVVEMAKFCVSPGISDLETKDERGETLLSKAVTTMHPEVVDILLADEQADPNTRGTCGWTPLMKSAFMGYRTTTQLLLSCANIEIEAQDCWGKTALYYAVIKSKMACANLILRHSKADLLSSKVMLSSECFEAAKQGEEDFLAHLSDLRPSWLGQSLASEIYTRARNENQGRIIRRLEEAGFVLQEDVVMTGAP</sequence>
<dbReference type="Pfam" id="PF12796">
    <property type="entry name" value="Ank_2"/>
    <property type="match status" value="2"/>
</dbReference>
<comment type="caution">
    <text evidence="2">The sequence shown here is derived from an EMBL/GenBank/DDBJ whole genome shotgun (WGS) entry which is preliminary data.</text>
</comment>
<dbReference type="PANTHER" id="PTHR10039">
    <property type="entry name" value="AMELOGENIN"/>
    <property type="match status" value="1"/>
</dbReference>
<dbReference type="PANTHER" id="PTHR10039:SF5">
    <property type="entry name" value="NACHT DOMAIN-CONTAINING PROTEIN"/>
    <property type="match status" value="1"/>
</dbReference>
<dbReference type="EMBL" id="JAJVCZ030000003">
    <property type="protein sequence ID" value="KAL0262312.1"/>
    <property type="molecule type" value="Genomic_DNA"/>
</dbReference>
<dbReference type="Proteomes" id="UP001430584">
    <property type="component" value="Unassembled WGS sequence"/>
</dbReference>
<dbReference type="InterPro" id="IPR036770">
    <property type="entry name" value="Ankyrin_rpt-contain_sf"/>
</dbReference>
<dbReference type="RefSeq" id="XP_066635341.1">
    <property type="nucleotide sequence ID" value="XM_066775222.1"/>
</dbReference>
<protein>
    <submittedName>
        <fullName evidence="2">Uncharacterized protein</fullName>
    </submittedName>
</protein>
<keyword evidence="1" id="KW-0040">ANK repeat</keyword>
<dbReference type="GeneID" id="92007840"/>
<accession>A0ABR3CNX8</accession>
<evidence type="ECO:0000313" key="2">
    <source>
        <dbReference type="EMBL" id="KAL0262312.1"/>
    </source>
</evidence>
<dbReference type="PROSITE" id="PS50088">
    <property type="entry name" value="ANK_REPEAT"/>
    <property type="match status" value="1"/>
</dbReference>
<dbReference type="SMART" id="SM00248">
    <property type="entry name" value="ANK"/>
    <property type="match status" value="8"/>
</dbReference>
<proteinExistence type="predicted"/>
<reference evidence="2 3" key="1">
    <citation type="submission" date="2024-02" db="EMBL/GenBank/DDBJ databases">
        <title>De novo assembly and annotation of 12 fungi associated with fruit tree decline syndrome in Ontario, Canada.</title>
        <authorList>
            <person name="Sulman M."/>
            <person name="Ellouze W."/>
            <person name="Ilyukhin E."/>
        </authorList>
    </citation>
    <scope>NUCLEOTIDE SEQUENCE [LARGE SCALE GENOMIC DNA]</scope>
    <source>
        <strain evidence="2 3">FDS-637</strain>
    </source>
</reference>
<feature type="repeat" description="ANK" evidence="1">
    <location>
        <begin position="677"/>
        <end position="709"/>
    </location>
</feature>
<evidence type="ECO:0000256" key="1">
    <source>
        <dbReference type="PROSITE-ProRule" id="PRU00023"/>
    </source>
</evidence>
<evidence type="ECO:0000313" key="3">
    <source>
        <dbReference type="Proteomes" id="UP001430584"/>
    </source>
</evidence>
<dbReference type="InterPro" id="IPR002110">
    <property type="entry name" value="Ankyrin_rpt"/>
</dbReference>
<name>A0ABR3CNX8_9PEZI</name>
<keyword evidence="3" id="KW-1185">Reference proteome</keyword>
<dbReference type="Gene3D" id="1.25.40.20">
    <property type="entry name" value="Ankyrin repeat-containing domain"/>
    <property type="match status" value="2"/>
</dbReference>
<dbReference type="SUPFAM" id="SSF48403">
    <property type="entry name" value="Ankyrin repeat"/>
    <property type="match status" value="2"/>
</dbReference>
<gene>
    <name evidence="2" type="ORF">SLS55_003755</name>
</gene>
<organism evidence="2 3">
    <name type="scientific">Diplodia seriata</name>
    <dbReference type="NCBI Taxonomy" id="420778"/>
    <lineage>
        <taxon>Eukaryota</taxon>
        <taxon>Fungi</taxon>
        <taxon>Dikarya</taxon>
        <taxon>Ascomycota</taxon>
        <taxon>Pezizomycotina</taxon>
        <taxon>Dothideomycetes</taxon>
        <taxon>Dothideomycetes incertae sedis</taxon>
        <taxon>Botryosphaeriales</taxon>
        <taxon>Botryosphaeriaceae</taxon>
        <taxon>Diplodia</taxon>
    </lineage>
</organism>